<name>A0ACB9FBR6_CICIN</name>
<evidence type="ECO:0000313" key="1">
    <source>
        <dbReference type="EMBL" id="KAI3768290.1"/>
    </source>
</evidence>
<evidence type="ECO:0000313" key="2">
    <source>
        <dbReference type="Proteomes" id="UP001055811"/>
    </source>
</evidence>
<gene>
    <name evidence="1" type="ORF">L2E82_18844</name>
</gene>
<keyword evidence="2" id="KW-1185">Reference proteome</keyword>
<sequence length="150" mass="17117">MAEFDAISKEDTKLHDGAFHEVLKSTQEAIVLPPWVTLSIRLRPGVWEYIRVNVNALVVEELSVAEYLRFKEELVDGSSNDNFLLELDFKSLTSSFPRPTLTKSIGNGVEFLNRHLSAKMFHDKDSMHPLLDFLRTHACKGKPLICLPRH</sequence>
<dbReference type="Proteomes" id="UP001055811">
    <property type="component" value="Linkage Group LG03"/>
</dbReference>
<organism evidence="1 2">
    <name type="scientific">Cichorium intybus</name>
    <name type="common">Chicory</name>
    <dbReference type="NCBI Taxonomy" id="13427"/>
    <lineage>
        <taxon>Eukaryota</taxon>
        <taxon>Viridiplantae</taxon>
        <taxon>Streptophyta</taxon>
        <taxon>Embryophyta</taxon>
        <taxon>Tracheophyta</taxon>
        <taxon>Spermatophyta</taxon>
        <taxon>Magnoliopsida</taxon>
        <taxon>eudicotyledons</taxon>
        <taxon>Gunneridae</taxon>
        <taxon>Pentapetalae</taxon>
        <taxon>asterids</taxon>
        <taxon>campanulids</taxon>
        <taxon>Asterales</taxon>
        <taxon>Asteraceae</taxon>
        <taxon>Cichorioideae</taxon>
        <taxon>Cichorieae</taxon>
        <taxon>Cichoriinae</taxon>
        <taxon>Cichorium</taxon>
    </lineage>
</organism>
<accession>A0ACB9FBR6</accession>
<reference evidence="2" key="1">
    <citation type="journal article" date="2022" name="Mol. Ecol. Resour.">
        <title>The genomes of chicory, endive, great burdock and yacon provide insights into Asteraceae palaeo-polyploidization history and plant inulin production.</title>
        <authorList>
            <person name="Fan W."/>
            <person name="Wang S."/>
            <person name="Wang H."/>
            <person name="Wang A."/>
            <person name="Jiang F."/>
            <person name="Liu H."/>
            <person name="Zhao H."/>
            <person name="Xu D."/>
            <person name="Zhang Y."/>
        </authorList>
    </citation>
    <scope>NUCLEOTIDE SEQUENCE [LARGE SCALE GENOMIC DNA]</scope>
    <source>
        <strain evidence="2">cv. Punajuju</strain>
    </source>
</reference>
<comment type="caution">
    <text evidence="1">The sequence shown here is derived from an EMBL/GenBank/DDBJ whole genome shotgun (WGS) entry which is preliminary data.</text>
</comment>
<proteinExistence type="predicted"/>
<dbReference type="EMBL" id="CM042011">
    <property type="protein sequence ID" value="KAI3768290.1"/>
    <property type="molecule type" value="Genomic_DNA"/>
</dbReference>
<reference evidence="1 2" key="2">
    <citation type="journal article" date="2022" name="Mol. Ecol. Resour.">
        <title>The genomes of chicory, endive, great burdock and yacon provide insights into Asteraceae paleo-polyploidization history and plant inulin production.</title>
        <authorList>
            <person name="Fan W."/>
            <person name="Wang S."/>
            <person name="Wang H."/>
            <person name="Wang A."/>
            <person name="Jiang F."/>
            <person name="Liu H."/>
            <person name="Zhao H."/>
            <person name="Xu D."/>
            <person name="Zhang Y."/>
        </authorList>
    </citation>
    <scope>NUCLEOTIDE SEQUENCE [LARGE SCALE GENOMIC DNA]</scope>
    <source>
        <strain evidence="2">cv. Punajuju</strain>
        <tissue evidence="1">Leaves</tissue>
    </source>
</reference>
<protein>
    <submittedName>
        <fullName evidence="1">Uncharacterized protein</fullName>
    </submittedName>
</protein>